<dbReference type="SUPFAM" id="SSF53383">
    <property type="entry name" value="PLP-dependent transferases"/>
    <property type="match status" value="1"/>
</dbReference>
<dbReference type="Proteomes" id="UP000193978">
    <property type="component" value="Chromosome"/>
</dbReference>
<proteinExistence type="inferred from homology"/>
<comment type="catalytic activity">
    <reaction evidence="8 9">
        <text>L-histidinol phosphate + 2-oxoglutarate = 3-(imidazol-4-yl)-2-oxopropyl phosphate + L-glutamate</text>
        <dbReference type="Rhea" id="RHEA:23744"/>
        <dbReference type="ChEBI" id="CHEBI:16810"/>
        <dbReference type="ChEBI" id="CHEBI:29985"/>
        <dbReference type="ChEBI" id="CHEBI:57766"/>
        <dbReference type="ChEBI" id="CHEBI:57980"/>
        <dbReference type="EC" id="2.6.1.9"/>
    </reaction>
</comment>
<dbReference type="KEGG" id="mbry:B1812_17075"/>
<dbReference type="RefSeq" id="WP_085772642.1">
    <property type="nucleotide sequence ID" value="NZ_AP027149.1"/>
</dbReference>
<organism evidence="11 12">
    <name type="scientific">Methylocystis bryophila</name>
    <dbReference type="NCBI Taxonomy" id="655015"/>
    <lineage>
        <taxon>Bacteria</taxon>
        <taxon>Pseudomonadati</taxon>
        <taxon>Pseudomonadota</taxon>
        <taxon>Alphaproteobacteria</taxon>
        <taxon>Hyphomicrobiales</taxon>
        <taxon>Methylocystaceae</taxon>
        <taxon>Methylocystis</taxon>
    </lineage>
</organism>
<dbReference type="GO" id="GO:0000105">
    <property type="term" value="P:L-histidine biosynthetic process"/>
    <property type="evidence" value="ECO:0007669"/>
    <property type="project" value="UniProtKB-UniRule"/>
</dbReference>
<evidence type="ECO:0000256" key="6">
    <source>
        <dbReference type="ARBA" id="ARBA00022679"/>
    </source>
</evidence>
<evidence type="ECO:0000256" key="7">
    <source>
        <dbReference type="ARBA" id="ARBA00022898"/>
    </source>
</evidence>
<dbReference type="AlphaFoldDB" id="A0A1W6MY48"/>
<dbReference type="NCBIfam" id="TIGR01141">
    <property type="entry name" value="hisC"/>
    <property type="match status" value="1"/>
</dbReference>
<comment type="cofactor">
    <cofactor evidence="1 9">
        <name>pyridoxal 5'-phosphate</name>
        <dbReference type="ChEBI" id="CHEBI:597326"/>
    </cofactor>
</comment>
<accession>A0A1W6MY48</accession>
<dbReference type="InterPro" id="IPR005861">
    <property type="entry name" value="HisP_aminotrans"/>
</dbReference>
<dbReference type="OrthoDB" id="9809616at2"/>
<name>A0A1W6MY48_9HYPH</name>
<evidence type="ECO:0000256" key="3">
    <source>
        <dbReference type="ARBA" id="ARBA00007970"/>
    </source>
</evidence>
<comment type="subunit">
    <text evidence="4 9">Homodimer.</text>
</comment>
<feature type="modified residue" description="N6-(pyridoxal phosphate)lysine" evidence="9">
    <location>
        <position position="221"/>
    </location>
</feature>
<dbReference type="GO" id="GO:0030170">
    <property type="term" value="F:pyridoxal phosphate binding"/>
    <property type="evidence" value="ECO:0007669"/>
    <property type="project" value="InterPro"/>
</dbReference>
<dbReference type="CDD" id="cd00609">
    <property type="entry name" value="AAT_like"/>
    <property type="match status" value="1"/>
</dbReference>
<dbReference type="InterPro" id="IPR050106">
    <property type="entry name" value="HistidinolP_aminotransfase"/>
</dbReference>
<evidence type="ECO:0000256" key="8">
    <source>
        <dbReference type="ARBA" id="ARBA00047481"/>
    </source>
</evidence>
<evidence type="ECO:0000256" key="9">
    <source>
        <dbReference type="HAMAP-Rule" id="MF_01023"/>
    </source>
</evidence>
<keyword evidence="9" id="KW-0368">Histidine biosynthesis</keyword>
<dbReference type="PANTHER" id="PTHR43643:SF3">
    <property type="entry name" value="HISTIDINOL-PHOSPHATE AMINOTRANSFERASE"/>
    <property type="match status" value="1"/>
</dbReference>
<evidence type="ECO:0000256" key="1">
    <source>
        <dbReference type="ARBA" id="ARBA00001933"/>
    </source>
</evidence>
<dbReference type="InterPro" id="IPR004839">
    <property type="entry name" value="Aminotransferase_I/II_large"/>
</dbReference>
<evidence type="ECO:0000256" key="4">
    <source>
        <dbReference type="ARBA" id="ARBA00011738"/>
    </source>
</evidence>
<dbReference type="GO" id="GO:0004400">
    <property type="term" value="F:histidinol-phosphate transaminase activity"/>
    <property type="evidence" value="ECO:0007669"/>
    <property type="project" value="UniProtKB-UniRule"/>
</dbReference>
<keyword evidence="5 9" id="KW-0032">Aminotransferase</keyword>
<comment type="pathway">
    <text evidence="2 9">Amino-acid biosynthesis; L-histidine biosynthesis; L-histidine from 5-phospho-alpha-D-ribose 1-diphosphate: step 7/9.</text>
</comment>
<protein>
    <recommendedName>
        <fullName evidence="9">Histidinol-phosphate aminotransferase</fullName>
        <ecNumber evidence="9">2.6.1.9</ecNumber>
    </recommendedName>
    <alternativeName>
        <fullName evidence="9">Imidazole acetol-phosphate transaminase</fullName>
    </alternativeName>
</protein>
<dbReference type="InterPro" id="IPR015424">
    <property type="entry name" value="PyrdxlP-dep_Trfase"/>
</dbReference>
<dbReference type="Pfam" id="PF00155">
    <property type="entry name" value="Aminotran_1_2"/>
    <property type="match status" value="1"/>
</dbReference>
<keyword evidence="7 9" id="KW-0663">Pyridoxal phosphate</keyword>
<evidence type="ECO:0000256" key="2">
    <source>
        <dbReference type="ARBA" id="ARBA00005011"/>
    </source>
</evidence>
<dbReference type="UniPathway" id="UPA00031">
    <property type="reaction ID" value="UER00012"/>
</dbReference>
<evidence type="ECO:0000256" key="5">
    <source>
        <dbReference type="ARBA" id="ARBA00022576"/>
    </source>
</evidence>
<sequence>MKPSPRDGVLAIDAYVPGKSAAARTDGARVFKLSANETPLGPSPHAIEAARRAAESIAEYPEGSARALREAIGARHGLDPRRIIAGAGSDQILELLALAYVGPGDEGIYSQYGFLEYRIVILAAGGVPKVAPETNYVASVDALLAQVTERTKIVFLANPNNPTGSYLSNREIERLADALPPRALLVLDSAYAEYVQAEDYDSGLRLAGLRDNVVMTRTFSKIYGLAGLRLGWGYGPAHVIDTLNRIRSPFNVSSLASAAGIAALADSDHLKAATAHNARWLPWLSEKISDLGLEALPSVGNFIAIRFPDSEGRRAADADRFLTRRGLVLRAIGAYGMPQFLRLTVGCEEANARVVAAIGDFLRGADA</sequence>
<dbReference type="Gene3D" id="3.90.1150.10">
    <property type="entry name" value="Aspartate Aminotransferase, domain 1"/>
    <property type="match status" value="1"/>
</dbReference>
<evidence type="ECO:0000259" key="10">
    <source>
        <dbReference type="Pfam" id="PF00155"/>
    </source>
</evidence>
<evidence type="ECO:0000313" key="11">
    <source>
        <dbReference type="EMBL" id="ARN82514.1"/>
    </source>
</evidence>
<dbReference type="InterPro" id="IPR015422">
    <property type="entry name" value="PyrdxlP-dep_Trfase_small"/>
</dbReference>
<dbReference type="EC" id="2.6.1.9" evidence="9"/>
<reference evidence="11 12" key="1">
    <citation type="submission" date="2017-02" db="EMBL/GenBank/DDBJ databases">
        <authorList>
            <person name="Peterson S.W."/>
        </authorList>
    </citation>
    <scope>NUCLEOTIDE SEQUENCE [LARGE SCALE GENOMIC DNA]</scope>
    <source>
        <strain evidence="11 12">S285</strain>
    </source>
</reference>
<dbReference type="EMBL" id="CP019948">
    <property type="protein sequence ID" value="ARN82514.1"/>
    <property type="molecule type" value="Genomic_DNA"/>
</dbReference>
<dbReference type="STRING" id="655015.B1812_17075"/>
<feature type="domain" description="Aminotransferase class I/classII large" evidence="10">
    <location>
        <begin position="30"/>
        <end position="356"/>
    </location>
</feature>
<dbReference type="Gene3D" id="3.40.640.10">
    <property type="entry name" value="Type I PLP-dependent aspartate aminotransferase-like (Major domain)"/>
    <property type="match status" value="1"/>
</dbReference>
<comment type="similarity">
    <text evidence="3 9">Belongs to the class-II pyridoxal-phosphate-dependent aminotransferase family. Histidinol-phosphate aminotransferase subfamily.</text>
</comment>
<keyword evidence="9" id="KW-0028">Amino-acid biosynthesis</keyword>
<gene>
    <name evidence="9" type="primary">hisC</name>
    <name evidence="11" type="ORF">B1812_17075</name>
</gene>
<evidence type="ECO:0000313" key="12">
    <source>
        <dbReference type="Proteomes" id="UP000193978"/>
    </source>
</evidence>
<dbReference type="HAMAP" id="MF_01023">
    <property type="entry name" value="HisC_aminotrans_2"/>
    <property type="match status" value="1"/>
</dbReference>
<dbReference type="InterPro" id="IPR015421">
    <property type="entry name" value="PyrdxlP-dep_Trfase_major"/>
</dbReference>
<keyword evidence="12" id="KW-1185">Reference proteome</keyword>
<dbReference type="PANTHER" id="PTHR43643">
    <property type="entry name" value="HISTIDINOL-PHOSPHATE AMINOTRANSFERASE 2"/>
    <property type="match status" value="1"/>
</dbReference>
<keyword evidence="6 9" id="KW-0808">Transferase</keyword>